<dbReference type="RefSeq" id="WP_014109513.1">
    <property type="nucleotide sequence ID" value="NC_016041.1"/>
</dbReference>
<proteinExistence type="predicted"/>
<sequence length="121" mass="14196">MIFSDGGDYFEEFAVSDGIIQDCGSYLVEYFYTLKPQCYLLKSPCDIDTKFVELGKQCLSHCYLAYNQKEIINFIEKIILGENDPKQKDREKFAQQEIMINHPYVAKEIVNYFEKFFIGTK</sequence>
<dbReference type="HOGENOM" id="CLU_2034753_0_0_6"/>
<protein>
    <submittedName>
        <fullName evidence="1">Putative CDP-glycerol:poly(Glycerophosphate) glycerophosphotransferase</fullName>
    </submittedName>
</protein>
<dbReference type="GO" id="GO:0016740">
    <property type="term" value="F:transferase activity"/>
    <property type="evidence" value="ECO:0007669"/>
    <property type="project" value="UniProtKB-KW"/>
</dbReference>
<keyword evidence="1" id="KW-0808">Transferase</keyword>
<dbReference type="Proteomes" id="UP000009282">
    <property type="component" value="Chromosome"/>
</dbReference>
<dbReference type="STRING" id="1085623.GNIT_2543"/>
<dbReference type="KEGG" id="gni:GNIT_2543"/>
<dbReference type="InterPro" id="IPR043148">
    <property type="entry name" value="TagF_C"/>
</dbReference>
<gene>
    <name evidence="1" type="ordered locus">GNIT_2543</name>
</gene>
<name>G4QM69_GLANF</name>
<dbReference type="OrthoDB" id="2334812at2"/>
<reference evidence="1 2" key="1">
    <citation type="journal article" date="2011" name="J. Bacteriol.">
        <title>Complete genome sequence of seawater bacterium Glaciecola nitratireducens FR1064T.</title>
        <authorList>
            <person name="Bian F."/>
            <person name="Qin Q.L."/>
            <person name="Xie B.B."/>
            <person name="Shu Y.L."/>
            <person name="Zhang X.Y."/>
            <person name="Yu Y."/>
            <person name="Chen B."/>
            <person name="Chen X.L."/>
            <person name="Zhou B.C."/>
            <person name="Zhang Y.Z."/>
        </authorList>
    </citation>
    <scope>NUCLEOTIDE SEQUENCE [LARGE SCALE GENOMIC DNA]</scope>
    <source>
        <strain evidence="2">JCM 12485 / KCTC 12276 / FR1064</strain>
    </source>
</reference>
<dbReference type="EMBL" id="CP003060">
    <property type="protein sequence ID" value="AEP30640.1"/>
    <property type="molecule type" value="Genomic_DNA"/>
</dbReference>
<organism evidence="1 2">
    <name type="scientific">Glaciecola nitratireducens (strain JCM 12485 / KCTC 12276 / FR1064)</name>
    <dbReference type="NCBI Taxonomy" id="1085623"/>
    <lineage>
        <taxon>Bacteria</taxon>
        <taxon>Pseudomonadati</taxon>
        <taxon>Pseudomonadota</taxon>
        <taxon>Gammaproteobacteria</taxon>
        <taxon>Alteromonadales</taxon>
        <taxon>Alteromonadaceae</taxon>
        <taxon>Brumicola</taxon>
    </lineage>
</organism>
<keyword evidence="2" id="KW-1185">Reference proteome</keyword>
<dbReference type="Gene3D" id="3.40.50.12580">
    <property type="match status" value="1"/>
</dbReference>
<dbReference type="AlphaFoldDB" id="G4QM69"/>
<evidence type="ECO:0000313" key="2">
    <source>
        <dbReference type="Proteomes" id="UP000009282"/>
    </source>
</evidence>
<evidence type="ECO:0000313" key="1">
    <source>
        <dbReference type="EMBL" id="AEP30640.1"/>
    </source>
</evidence>
<dbReference type="eggNOG" id="COG1887">
    <property type="taxonomic scope" value="Bacteria"/>
</dbReference>
<accession>G4QM69</accession>